<evidence type="ECO:0000256" key="1">
    <source>
        <dbReference type="ARBA" id="ARBA00004123"/>
    </source>
</evidence>
<evidence type="ECO:0000256" key="2">
    <source>
        <dbReference type="ARBA" id="ARBA00023015"/>
    </source>
</evidence>
<dbReference type="GO" id="GO:0046983">
    <property type="term" value="F:protein dimerization activity"/>
    <property type="evidence" value="ECO:0007669"/>
    <property type="project" value="InterPro"/>
</dbReference>
<dbReference type="PROSITE" id="PS50888">
    <property type="entry name" value="BHLH"/>
    <property type="match status" value="1"/>
</dbReference>
<dbReference type="GO" id="GO:0003677">
    <property type="term" value="F:DNA binding"/>
    <property type="evidence" value="ECO:0007669"/>
    <property type="project" value="UniProtKB-KW"/>
</dbReference>
<keyword evidence="5" id="KW-0539">Nucleus</keyword>
<feature type="region of interest" description="Disordered" evidence="6">
    <location>
        <begin position="214"/>
        <end position="256"/>
    </location>
</feature>
<dbReference type="STRING" id="7739.C3Y472"/>
<dbReference type="PANTHER" id="PTHR11969:SF54">
    <property type="entry name" value="MAD-LIKE PROTEIN 1"/>
    <property type="match status" value="1"/>
</dbReference>
<protein>
    <recommendedName>
        <fullName evidence="7">BHLH domain-containing protein</fullName>
    </recommendedName>
</protein>
<keyword evidence="4" id="KW-0804">Transcription</keyword>
<evidence type="ECO:0000256" key="4">
    <source>
        <dbReference type="ARBA" id="ARBA00023163"/>
    </source>
</evidence>
<evidence type="ECO:0000256" key="3">
    <source>
        <dbReference type="ARBA" id="ARBA00023125"/>
    </source>
</evidence>
<dbReference type="eggNOG" id="KOG2483">
    <property type="taxonomic scope" value="Eukaryota"/>
</dbReference>
<dbReference type="InterPro" id="IPR036638">
    <property type="entry name" value="HLH_DNA-bd_sf"/>
</dbReference>
<dbReference type="SMART" id="SM00353">
    <property type="entry name" value="HLH"/>
    <property type="match status" value="1"/>
</dbReference>
<evidence type="ECO:0000259" key="7">
    <source>
        <dbReference type="PROSITE" id="PS50888"/>
    </source>
</evidence>
<accession>C3Y472</accession>
<dbReference type="GO" id="GO:0005634">
    <property type="term" value="C:nucleus"/>
    <property type="evidence" value="ECO:0007669"/>
    <property type="project" value="UniProtKB-SubCell"/>
</dbReference>
<dbReference type="SUPFAM" id="SSF47459">
    <property type="entry name" value="HLH, helix-loop-helix DNA-binding domain"/>
    <property type="match status" value="1"/>
</dbReference>
<reference evidence="8" key="1">
    <citation type="journal article" date="2008" name="Nature">
        <title>The amphioxus genome and the evolution of the chordate karyotype.</title>
        <authorList>
            <consortium name="US DOE Joint Genome Institute (JGI-PGF)"/>
            <person name="Putnam N.H."/>
            <person name="Butts T."/>
            <person name="Ferrier D.E.K."/>
            <person name="Furlong R.F."/>
            <person name="Hellsten U."/>
            <person name="Kawashima T."/>
            <person name="Robinson-Rechavi M."/>
            <person name="Shoguchi E."/>
            <person name="Terry A."/>
            <person name="Yu J.-K."/>
            <person name="Benito-Gutierrez E.L."/>
            <person name="Dubchak I."/>
            <person name="Garcia-Fernandez J."/>
            <person name="Gibson-Brown J.J."/>
            <person name="Grigoriev I.V."/>
            <person name="Horton A.C."/>
            <person name="de Jong P.J."/>
            <person name="Jurka J."/>
            <person name="Kapitonov V.V."/>
            <person name="Kohara Y."/>
            <person name="Kuroki Y."/>
            <person name="Lindquist E."/>
            <person name="Lucas S."/>
            <person name="Osoegawa K."/>
            <person name="Pennacchio L.A."/>
            <person name="Salamov A.A."/>
            <person name="Satou Y."/>
            <person name="Sauka-Spengler T."/>
            <person name="Schmutz J."/>
            <person name="Shin-I T."/>
            <person name="Toyoda A."/>
            <person name="Bronner-Fraser M."/>
            <person name="Fujiyama A."/>
            <person name="Holland L.Z."/>
            <person name="Holland P.W.H."/>
            <person name="Satoh N."/>
            <person name="Rokhsar D.S."/>
        </authorList>
    </citation>
    <scope>NUCLEOTIDE SEQUENCE [LARGE SCALE GENOMIC DNA]</scope>
    <source>
        <strain evidence="8">S238N-H82</strain>
        <tissue evidence="8">Testes</tissue>
    </source>
</reference>
<keyword evidence="2" id="KW-0805">Transcription regulation</keyword>
<dbReference type="AlphaFoldDB" id="C3Y472"/>
<gene>
    <name evidence="8" type="ORF">BRAFLDRAFT_91061</name>
</gene>
<proteinExistence type="predicted"/>
<evidence type="ECO:0000256" key="5">
    <source>
        <dbReference type="ARBA" id="ARBA00023242"/>
    </source>
</evidence>
<feature type="region of interest" description="Disordered" evidence="6">
    <location>
        <begin position="324"/>
        <end position="408"/>
    </location>
</feature>
<dbReference type="CDD" id="cd11401">
    <property type="entry name" value="bHLHzip_Mad"/>
    <property type="match status" value="1"/>
</dbReference>
<dbReference type="EMBL" id="GG666484">
    <property type="protein sequence ID" value="EEN65098.1"/>
    <property type="molecule type" value="Genomic_DNA"/>
</dbReference>
<dbReference type="Pfam" id="PF00010">
    <property type="entry name" value="HLH"/>
    <property type="match status" value="1"/>
</dbReference>
<feature type="compositionally biased region" description="Polar residues" evidence="6">
    <location>
        <begin position="355"/>
        <end position="408"/>
    </location>
</feature>
<dbReference type="Gene3D" id="4.10.280.10">
    <property type="entry name" value="Helix-loop-helix DNA-binding domain"/>
    <property type="match status" value="1"/>
</dbReference>
<evidence type="ECO:0000313" key="8">
    <source>
        <dbReference type="EMBL" id="EEN65098.1"/>
    </source>
</evidence>
<sequence length="408" mass="45813">MKANGLPYVGKRGTCLDDCVFGNDGTPDRDLPQHHLQGGCFLGRRPSAGFWYSLAVCLETSVFHRRFLPCDAVHKEGCEVTVERQAVDEVGPPALEGVDGLSLTKRSKRTISLYSWKSKTLHEEYDMLTKKRKAKAAMILIGMETRLASWVTIISPGPRDDLTRVAGGKQTQRTTTISLSKWRKTEISVKMMGIATLLEAAEFLERREREAEHGYASTLPYPHEIPPRKRTKSSSSSRRSQASSRTTHNELEKNRRAHLRNCLERLKAIIPLSPETPRHTTLGLLNKAKNEIRRLEDENRRNSSSREQLFRQQRQLKRKLEMLHRKIRHDSTGSMSDNRSDSSDEIDVEFGGDSPTLTADSAYRSNSPGTSSDYAYGSNSPGTNSDFDENGSTSSDCGYTSSFIKQLS</sequence>
<feature type="compositionally biased region" description="Low complexity" evidence="6">
    <location>
        <begin position="233"/>
        <end position="246"/>
    </location>
</feature>
<name>C3Y472_BRAFL</name>
<evidence type="ECO:0000256" key="6">
    <source>
        <dbReference type="SAM" id="MobiDB-lite"/>
    </source>
</evidence>
<dbReference type="InParanoid" id="C3Y472"/>
<dbReference type="InterPro" id="IPR011598">
    <property type="entry name" value="bHLH_dom"/>
</dbReference>
<organism>
    <name type="scientific">Branchiostoma floridae</name>
    <name type="common">Florida lancelet</name>
    <name type="synonym">Amphioxus</name>
    <dbReference type="NCBI Taxonomy" id="7739"/>
    <lineage>
        <taxon>Eukaryota</taxon>
        <taxon>Metazoa</taxon>
        <taxon>Chordata</taxon>
        <taxon>Cephalochordata</taxon>
        <taxon>Leptocardii</taxon>
        <taxon>Amphioxiformes</taxon>
        <taxon>Branchiostomatidae</taxon>
        <taxon>Branchiostoma</taxon>
    </lineage>
</organism>
<dbReference type="PANTHER" id="PTHR11969">
    <property type="entry name" value="MAX DIMERIZATION, MAD"/>
    <property type="match status" value="1"/>
</dbReference>
<comment type="subcellular location">
    <subcellularLocation>
        <location evidence="1">Nucleus</location>
    </subcellularLocation>
</comment>
<keyword evidence="3" id="KW-0238">DNA-binding</keyword>
<feature type="domain" description="BHLH" evidence="7">
    <location>
        <begin position="243"/>
        <end position="295"/>
    </location>
</feature>